<protein>
    <submittedName>
        <fullName evidence="3">Urease accessory protein UreD</fullName>
    </submittedName>
</protein>
<accession>A0A4U8SCC9</accession>
<evidence type="ECO:0000313" key="4">
    <source>
        <dbReference type="Proteomes" id="UP000029878"/>
    </source>
</evidence>
<dbReference type="Proteomes" id="UP000029878">
    <property type="component" value="Unassembled WGS sequence"/>
</dbReference>
<keyword evidence="2" id="KW-0143">Chaperone</keyword>
<dbReference type="InterPro" id="IPR002669">
    <property type="entry name" value="UreD"/>
</dbReference>
<dbReference type="PANTHER" id="PTHR33643:SF1">
    <property type="entry name" value="UREASE ACCESSORY PROTEIN D"/>
    <property type="match status" value="1"/>
</dbReference>
<dbReference type="RefSeq" id="WP_034345236.1">
    <property type="nucleotide sequence ID" value="NZ_FZNG01000016.1"/>
</dbReference>
<evidence type="ECO:0000313" key="3">
    <source>
        <dbReference type="EMBL" id="TLD83778.1"/>
    </source>
</evidence>
<dbReference type="HAMAP" id="MF_01384">
    <property type="entry name" value="UreD"/>
    <property type="match status" value="1"/>
</dbReference>
<name>A0A4U8SCC9_9HELI</name>
<gene>
    <name evidence="3" type="ORF">LS81_003280</name>
</gene>
<dbReference type="PANTHER" id="PTHR33643">
    <property type="entry name" value="UREASE ACCESSORY PROTEIN D"/>
    <property type="match status" value="1"/>
</dbReference>
<dbReference type="GO" id="GO:0016151">
    <property type="term" value="F:nickel cation binding"/>
    <property type="evidence" value="ECO:0007669"/>
    <property type="project" value="InterPro"/>
</dbReference>
<organism evidence="3 4">
    <name type="scientific">Helicobacter trogontum</name>
    <dbReference type="NCBI Taxonomy" id="50960"/>
    <lineage>
        <taxon>Bacteria</taxon>
        <taxon>Pseudomonadati</taxon>
        <taxon>Campylobacterota</taxon>
        <taxon>Epsilonproteobacteria</taxon>
        <taxon>Campylobacterales</taxon>
        <taxon>Helicobacteraceae</taxon>
        <taxon>Helicobacter</taxon>
    </lineage>
</organism>
<reference evidence="3 4" key="1">
    <citation type="journal article" date="2014" name="Genome Announc.">
        <title>Draft genome sequences of eight enterohepatic helicobacter species isolated from both laboratory and wild rodents.</title>
        <authorList>
            <person name="Sheh A."/>
            <person name="Shen Z."/>
            <person name="Fox J.G."/>
        </authorList>
    </citation>
    <scope>NUCLEOTIDE SEQUENCE [LARGE SCALE GENOMIC DNA]</scope>
    <source>
        <strain evidence="3 4">ATCC 700114</strain>
    </source>
</reference>
<dbReference type="OrthoDB" id="5328682at2"/>
<dbReference type="EMBL" id="JRPL02000005">
    <property type="protein sequence ID" value="TLD83778.1"/>
    <property type="molecule type" value="Genomic_DNA"/>
</dbReference>
<comment type="similarity">
    <text evidence="1">Belongs to the UreD family.</text>
</comment>
<dbReference type="Pfam" id="PF01774">
    <property type="entry name" value="UreD"/>
    <property type="match status" value="1"/>
</dbReference>
<dbReference type="AlphaFoldDB" id="A0A4U8SCC9"/>
<sequence length="252" mass="28967">MSSYAQESNLYCRTKKGVNGKTIIESMFFTPPLKLIAPLYENDMANIMLLNVSAGLMAGDKQTIVFDIQEYSKLKITSQSYEKIHNTQNDYAMRNTALNIADNAFLIYTPLPCIPFANSSFKNTTTIHLQENSTLYYGEIFCAGRIARDEIFLFKHFHQKLFIYKNNILLFYDNMNLKPDNMYLTNICMFHNFTHYLHFLIYDKSADVEKLQSVIEDSKIYAALSVHGDIIIIKALANESEDLLDLQIKLCG</sequence>
<comment type="caution">
    <text evidence="3">The sequence shown here is derived from an EMBL/GenBank/DDBJ whole genome shotgun (WGS) entry which is preliminary data.</text>
</comment>
<evidence type="ECO:0000256" key="2">
    <source>
        <dbReference type="ARBA" id="ARBA00023186"/>
    </source>
</evidence>
<proteinExistence type="inferred from homology"/>
<evidence type="ECO:0000256" key="1">
    <source>
        <dbReference type="ARBA" id="ARBA00007177"/>
    </source>
</evidence>